<protein>
    <submittedName>
        <fullName evidence="1">Cytosolic kinase kinNT</fullName>
    </submittedName>
</protein>
<keyword evidence="1" id="KW-0808">Transferase</keyword>
<dbReference type="GO" id="GO:0016301">
    <property type="term" value="F:kinase activity"/>
    <property type="evidence" value="ECO:0007669"/>
    <property type="project" value="UniProtKB-KW"/>
</dbReference>
<dbReference type="PIR" id="T01988">
    <property type="entry name" value="T01988"/>
</dbReference>
<name>O81267_TOBAC</name>
<evidence type="ECO:0000313" key="1">
    <source>
        <dbReference type="EMBL" id="AAC24125.1"/>
    </source>
</evidence>
<proteinExistence type="evidence at transcript level"/>
<organism evidence="1">
    <name type="scientific">Nicotiana tabacum</name>
    <name type="common">Common tobacco</name>
    <dbReference type="NCBI Taxonomy" id="4097"/>
    <lineage>
        <taxon>Eukaryota</taxon>
        <taxon>Viridiplantae</taxon>
        <taxon>Streptophyta</taxon>
        <taxon>Embryophyta</taxon>
        <taxon>Tracheophyta</taxon>
        <taxon>Spermatophyta</taxon>
        <taxon>Magnoliopsida</taxon>
        <taxon>eudicotyledons</taxon>
        <taxon>Gunneridae</taxon>
        <taxon>Pentapetalae</taxon>
        <taxon>asterids</taxon>
        <taxon>lamiids</taxon>
        <taxon>Solanales</taxon>
        <taxon>Solanaceae</taxon>
        <taxon>Nicotianoideae</taxon>
        <taxon>Nicotianeae</taxon>
        <taxon>Nicotiana</taxon>
    </lineage>
</organism>
<dbReference type="AlphaFoldDB" id="O81267"/>
<accession>O81267</accession>
<sequence length="50" mass="5669">YRATCLVLSTLNTGKEEEERFDGGSGWYQEPIEARSMSFVGTHEYLPQKG</sequence>
<reference evidence="1" key="1">
    <citation type="submission" date="1998-05" db="EMBL/GenBank/DDBJ databases">
        <authorList>
            <person name="Messiaen J."/>
            <person name="Van Cutsem P."/>
        </authorList>
    </citation>
    <scope>NUCLEOTIDE SEQUENCE</scope>
</reference>
<feature type="non-terminal residue" evidence="1">
    <location>
        <position position="50"/>
    </location>
</feature>
<feature type="non-terminal residue" evidence="1">
    <location>
        <position position="1"/>
    </location>
</feature>
<dbReference type="EMBL" id="AF067189">
    <property type="protein sequence ID" value="AAC24125.1"/>
    <property type="molecule type" value="mRNA"/>
</dbReference>
<keyword evidence="1" id="KW-0418">Kinase</keyword>